<feature type="transmembrane region" description="Helical" evidence="7">
    <location>
        <begin position="84"/>
        <end position="103"/>
    </location>
</feature>
<dbReference type="InterPro" id="IPR042240">
    <property type="entry name" value="CHASE_sf"/>
</dbReference>
<dbReference type="PANTHER" id="PTHR44757:SF2">
    <property type="entry name" value="BIOFILM ARCHITECTURE MAINTENANCE PROTEIN MBAA"/>
    <property type="match status" value="1"/>
</dbReference>
<dbReference type="InterPro" id="IPR052155">
    <property type="entry name" value="Biofilm_reg_signaling"/>
</dbReference>
<keyword evidence="5 7" id="KW-0472">Membrane</keyword>
<dbReference type="SMART" id="SM00267">
    <property type="entry name" value="GGDEF"/>
    <property type="match status" value="1"/>
</dbReference>
<dbReference type="Proteomes" id="UP001548590">
    <property type="component" value="Unassembled WGS sequence"/>
</dbReference>
<dbReference type="Pfam" id="PF03924">
    <property type="entry name" value="CHASE"/>
    <property type="match status" value="1"/>
</dbReference>
<keyword evidence="3 7" id="KW-0812">Transmembrane</keyword>
<dbReference type="SUPFAM" id="SSF55073">
    <property type="entry name" value="Nucleotide cyclase"/>
    <property type="match status" value="1"/>
</dbReference>
<evidence type="ECO:0000259" key="9">
    <source>
        <dbReference type="PROSITE" id="PS50883"/>
    </source>
</evidence>
<comment type="subcellular location">
    <subcellularLocation>
        <location evidence="1">Cell membrane</location>
        <topology evidence="1">Multi-pass membrane protein</topology>
    </subcellularLocation>
</comment>
<dbReference type="InterPro" id="IPR000160">
    <property type="entry name" value="GGDEF_dom"/>
</dbReference>
<evidence type="ECO:0000256" key="6">
    <source>
        <dbReference type="SAM" id="MobiDB-lite"/>
    </source>
</evidence>
<evidence type="ECO:0000256" key="4">
    <source>
        <dbReference type="ARBA" id="ARBA00022989"/>
    </source>
</evidence>
<dbReference type="EMBL" id="JBEWLZ010000004">
    <property type="protein sequence ID" value="MET1489934.1"/>
    <property type="molecule type" value="Genomic_DNA"/>
</dbReference>
<keyword evidence="4 7" id="KW-1133">Transmembrane helix</keyword>
<dbReference type="PANTHER" id="PTHR44757">
    <property type="entry name" value="DIGUANYLATE CYCLASE DGCP"/>
    <property type="match status" value="1"/>
</dbReference>
<dbReference type="Pfam" id="PF05231">
    <property type="entry name" value="MASE1"/>
    <property type="match status" value="1"/>
</dbReference>
<evidence type="ECO:0000259" key="8">
    <source>
        <dbReference type="PROSITE" id="PS50839"/>
    </source>
</evidence>
<reference evidence="11 12" key="1">
    <citation type="submission" date="2024-07" db="EMBL/GenBank/DDBJ databases">
        <title>Uliginosibacterium paludis KCTC:42655.</title>
        <authorList>
            <person name="Kim M.K."/>
        </authorList>
    </citation>
    <scope>NUCLEOTIDE SEQUENCE [LARGE SCALE GENOMIC DNA]</scope>
    <source>
        <strain evidence="11 12">KCTC 42655</strain>
    </source>
</reference>
<dbReference type="InterPro" id="IPR007895">
    <property type="entry name" value="MASE1"/>
</dbReference>
<dbReference type="SMART" id="SM00052">
    <property type="entry name" value="EAL"/>
    <property type="match status" value="1"/>
</dbReference>
<proteinExistence type="predicted"/>
<evidence type="ECO:0000259" key="10">
    <source>
        <dbReference type="PROSITE" id="PS50887"/>
    </source>
</evidence>
<dbReference type="SMART" id="SM01079">
    <property type="entry name" value="CHASE"/>
    <property type="match status" value="1"/>
</dbReference>
<feature type="region of interest" description="Disordered" evidence="6">
    <location>
        <begin position="296"/>
        <end position="323"/>
    </location>
</feature>
<keyword evidence="12" id="KW-1185">Reference proteome</keyword>
<keyword evidence="2" id="KW-1003">Cell membrane</keyword>
<evidence type="ECO:0000256" key="7">
    <source>
        <dbReference type="SAM" id="Phobius"/>
    </source>
</evidence>
<dbReference type="Gene3D" id="3.30.450.20">
    <property type="entry name" value="PAS domain"/>
    <property type="match status" value="1"/>
</dbReference>
<evidence type="ECO:0000256" key="3">
    <source>
        <dbReference type="ARBA" id="ARBA00022692"/>
    </source>
</evidence>
<evidence type="ECO:0000313" key="11">
    <source>
        <dbReference type="EMBL" id="MET1489934.1"/>
    </source>
</evidence>
<dbReference type="Gene3D" id="3.30.70.270">
    <property type="match status" value="1"/>
</dbReference>
<dbReference type="PROSITE" id="PS50839">
    <property type="entry name" value="CHASE"/>
    <property type="match status" value="1"/>
</dbReference>
<sequence>MLRRAENLLWQSLVLAALYAALGTLGLVTAISPGFTMPLSPAAGVALGAVMVWGLRILPGIYLGSALLQTAACLHAGLPVTPLLVLAIPVGACAQAACGAMLARKLRIWPGALDETRPVALFLGVVAPASCLIGATAASLIQALSPATEAGADLFNWMNWWAGDILGVMLATPIYLAMMTRPANQWVGRRTMLGVPLVLATLVCAAALMLVRQREEVRIYDDFMRSTEHVESNLRNSLRNRLDVLLALERHVALDPDLSAEDWTQLTQPWLERYGNIINLTWNPRLERSQLAEFEARQRQEGRPGFTLRDRDAQGNLGPPGPQAEFFPITYVEPLRGNEKAVGMNPASSPASEAAIALTRQSGLPAASRPFPLVQGLHAEPGIVVYQAVRKLKDATAADQPRGVVSSAMRIGDLVRDASREVDRARIVLCLTDHTHPQEVIALYGPPDCAASPQAGSVMPVSRQIRFAGRDWTLQLRVDAPRDTASRSWAAGTLLGMMLLFCGMISNFLLLNSGRALRTDELVARRTRELAKATARLRDQQSLLTQAQRIAHMGSWEIAADVEHLHMSEELRNLLELPPGKAIGEAEFIARVIAEDRPALAAAFAEVRMHEGSRTLDCRMLDREETEQVLHFHVESEWQLEGLVRLFGTVQNVTSARAAEAHIQHLARFDSLTGLPNRTYWLEQARITLKSAERHGDQAAVLFLDLDHFKTINDSLGHQTGDLLLTSVARRLRDCLRAEDLLARQGGDEFVLMLPRVSDSTDVSRVAAKLVQSLAAPFSLEGHELAVSVSIGIAHYPGDAQDVDTLLKHADLAMYSAKQNGRNNYQFFVPEMNARAMQRLQLESALRLGIDRGELVLHFQPQQHMESGRIIACEALVRWQHPELGMVPPIQFIPMAEDSGLILPLGEWVLREACRQQVIWKNQGIHLTMAINIAALQFQQADFVERVAGILAETGAVAADIELEITESALLASTETLIGRLNQLRALGLSLALDDFGTGYSCLAYLKRLPIERLKIDRSFVKDLPGDTEDAAIASATLSMARDLGMMVTAEGVENEAQREWLLQRKCTLCQGYLISPPRPAGTLTEWLRKEMSLA</sequence>
<dbReference type="InterPro" id="IPR043128">
    <property type="entry name" value="Rev_trsase/Diguanyl_cyclase"/>
</dbReference>
<dbReference type="CDD" id="cd01948">
    <property type="entry name" value="EAL"/>
    <property type="match status" value="1"/>
</dbReference>
<feature type="transmembrane region" description="Helical" evidence="7">
    <location>
        <begin position="489"/>
        <end position="511"/>
    </location>
</feature>
<dbReference type="RefSeq" id="WP_345923271.1">
    <property type="nucleotide sequence ID" value="NZ_JBDIVF010000001.1"/>
</dbReference>
<dbReference type="PROSITE" id="PS50883">
    <property type="entry name" value="EAL"/>
    <property type="match status" value="1"/>
</dbReference>
<comment type="caution">
    <text evidence="11">The sequence shown here is derived from an EMBL/GenBank/DDBJ whole genome shotgun (WGS) entry which is preliminary data.</text>
</comment>
<dbReference type="InterPro" id="IPR035965">
    <property type="entry name" value="PAS-like_dom_sf"/>
</dbReference>
<dbReference type="Gene3D" id="3.20.20.450">
    <property type="entry name" value="EAL domain"/>
    <property type="match status" value="1"/>
</dbReference>
<organism evidence="11 12">
    <name type="scientific">Uliginosibacterium paludis</name>
    <dbReference type="NCBI Taxonomy" id="1615952"/>
    <lineage>
        <taxon>Bacteria</taxon>
        <taxon>Pseudomonadati</taxon>
        <taxon>Pseudomonadota</taxon>
        <taxon>Betaproteobacteria</taxon>
        <taxon>Rhodocyclales</taxon>
        <taxon>Zoogloeaceae</taxon>
        <taxon>Uliginosibacterium</taxon>
    </lineage>
</organism>
<evidence type="ECO:0000313" key="12">
    <source>
        <dbReference type="Proteomes" id="UP001548590"/>
    </source>
</evidence>
<feature type="transmembrane region" description="Helical" evidence="7">
    <location>
        <begin position="119"/>
        <end position="141"/>
    </location>
</feature>
<gene>
    <name evidence="11" type="ORF">ABVT11_08850</name>
</gene>
<dbReference type="CDD" id="cd01949">
    <property type="entry name" value="GGDEF"/>
    <property type="match status" value="1"/>
</dbReference>
<evidence type="ECO:0000256" key="5">
    <source>
        <dbReference type="ARBA" id="ARBA00023136"/>
    </source>
</evidence>
<feature type="transmembrane region" description="Helical" evidence="7">
    <location>
        <begin position="191"/>
        <end position="211"/>
    </location>
</feature>
<feature type="transmembrane region" description="Helical" evidence="7">
    <location>
        <begin position="12"/>
        <end position="31"/>
    </location>
</feature>
<name>A0ABV2CPV7_9RHOO</name>
<dbReference type="Pfam" id="PF00990">
    <property type="entry name" value="GGDEF"/>
    <property type="match status" value="1"/>
</dbReference>
<dbReference type="InterPro" id="IPR029787">
    <property type="entry name" value="Nucleotide_cyclase"/>
</dbReference>
<accession>A0ABV2CPV7</accession>
<protein>
    <submittedName>
        <fullName evidence="11">EAL domain-containing protein</fullName>
    </submittedName>
</protein>
<dbReference type="PROSITE" id="PS50887">
    <property type="entry name" value="GGDEF"/>
    <property type="match status" value="1"/>
</dbReference>
<dbReference type="Pfam" id="PF00563">
    <property type="entry name" value="EAL"/>
    <property type="match status" value="1"/>
</dbReference>
<feature type="transmembrane region" description="Helical" evidence="7">
    <location>
        <begin position="161"/>
        <end position="179"/>
    </location>
</feature>
<evidence type="ECO:0000256" key="1">
    <source>
        <dbReference type="ARBA" id="ARBA00004651"/>
    </source>
</evidence>
<dbReference type="Gene3D" id="3.30.450.350">
    <property type="entry name" value="CHASE domain"/>
    <property type="match status" value="1"/>
</dbReference>
<feature type="domain" description="EAL" evidence="9">
    <location>
        <begin position="839"/>
        <end position="1092"/>
    </location>
</feature>
<feature type="compositionally biased region" description="Basic and acidic residues" evidence="6">
    <location>
        <begin position="296"/>
        <end position="313"/>
    </location>
</feature>
<dbReference type="InterPro" id="IPR035919">
    <property type="entry name" value="EAL_sf"/>
</dbReference>
<feature type="domain" description="GGDEF" evidence="10">
    <location>
        <begin position="697"/>
        <end position="830"/>
    </location>
</feature>
<dbReference type="InterPro" id="IPR001633">
    <property type="entry name" value="EAL_dom"/>
</dbReference>
<dbReference type="SUPFAM" id="SSF141868">
    <property type="entry name" value="EAL domain-like"/>
    <property type="match status" value="1"/>
</dbReference>
<dbReference type="NCBIfam" id="TIGR00254">
    <property type="entry name" value="GGDEF"/>
    <property type="match status" value="1"/>
</dbReference>
<dbReference type="InterPro" id="IPR006189">
    <property type="entry name" value="CHASE_dom"/>
</dbReference>
<feature type="domain" description="CHASE" evidence="8">
    <location>
        <begin position="280"/>
        <end position="475"/>
    </location>
</feature>
<evidence type="ECO:0000256" key="2">
    <source>
        <dbReference type="ARBA" id="ARBA00022475"/>
    </source>
</evidence>
<dbReference type="SUPFAM" id="SSF55785">
    <property type="entry name" value="PYP-like sensor domain (PAS domain)"/>
    <property type="match status" value="1"/>
</dbReference>